<evidence type="ECO:0000313" key="2">
    <source>
        <dbReference type="EMBL" id="MCW1926125.1"/>
    </source>
</evidence>
<dbReference type="Gene3D" id="2.60.15.10">
    <property type="entry name" value="F0F1 ATP synthase delta/epsilon subunit, N-terminal"/>
    <property type="match status" value="1"/>
</dbReference>
<evidence type="ECO:0000313" key="3">
    <source>
        <dbReference type="Proteomes" id="UP001320876"/>
    </source>
</evidence>
<proteinExistence type="predicted"/>
<dbReference type="InterPro" id="IPR036771">
    <property type="entry name" value="ATPsynth_dsu/esu_N"/>
</dbReference>
<evidence type="ECO:0000256" key="1">
    <source>
        <dbReference type="ARBA" id="ARBA00023196"/>
    </source>
</evidence>
<dbReference type="Proteomes" id="UP001320876">
    <property type="component" value="Unassembled WGS sequence"/>
</dbReference>
<accession>A0ABT3GRG9</accession>
<name>A0ABT3GRG9_9BACT</name>
<reference evidence="2 3" key="1">
    <citation type="submission" date="2022-10" db="EMBL/GenBank/DDBJ databases">
        <title>Luteolibacter arcticus strain CCTCC AB 2014275, whole genome shotgun sequencing project.</title>
        <authorList>
            <person name="Zhao G."/>
            <person name="Shen L."/>
        </authorList>
    </citation>
    <scope>NUCLEOTIDE SEQUENCE [LARGE SCALE GENOMIC DNA]</scope>
    <source>
        <strain evidence="2 3">CCTCC AB 2014275</strain>
    </source>
</reference>
<keyword evidence="1" id="KW-0066">ATP synthesis</keyword>
<keyword evidence="3" id="KW-1185">Reference proteome</keyword>
<gene>
    <name evidence="2" type="ORF">OKA05_26440</name>
</gene>
<dbReference type="EMBL" id="JAPDDT010000021">
    <property type="protein sequence ID" value="MCW1926125.1"/>
    <property type="molecule type" value="Genomic_DNA"/>
</dbReference>
<protein>
    <submittedName>
        <fullName evidence="2">Uncharacterized protein</fullName>
    </submittedName>
</protein>
<keyword evidence="1" id="KW-0139">CF(1)</keyword>
<dbReference type="SUPFAM" id="SSF51344">
    <property type="entry name" value="Epsilon subunit of F1F0-ATP synthase N-terminal domain"/>
    <property type="match status" value="1"/>
</dbReference>
<dbReference type="RefSeq" id="WP_264490233.1">
    <property type="nucleotide sequence ID" value="NZ_JAPDDT010000021.1"/>
</dbReference>
<sequence>MNNLTVELSTPGGQVFTAIASSIDVRTEDGGIHVNSDEGSFLNLIHATEITLRTAEGTYVFSLENAVAGLKGRTFTVLAERIRRIEPGAASELTP</sequence>
<comment type="caution">
    <text evidence="2">The sequence shown here is derived from an EMBL/GenBank/DDBJ whole genome shotgun (WGS) entry which is preliminary data.</text>
</comment>
<organism evidence="2 3">
    <name type="scientific">Luteolibacter arcticus</name>
    <dbReference type="NCBI Taxonomy" id="1581411"/>
    <lineage>
        <taxon>Bacteria</taxon>
        <taxon>Pseudomonadati</taxon>
        <taxon>Verrucomicrobiota</taxon>
        <taxon>Verrucomicrobiia</taxon>
        <taxon>Verrucomicrobiales</taxon>
        <taxon>Verrucomicrobiaceae</taxon>
        <taxon>Luteolibacter</taxon>
    </lineage>
</organism>